<dbReference type="PANTHER" id="PTHR38009:SF1">
    <property type="entry name" value="CONSERVED HYPOTHETICAL PHAGE TAIL PROTEIN"/>
    <property type="match status" value="1"/>
</dbReference>
<dbReference type="PANTHER" id="PTHR38009">
    <property type="entry name" value="CONSERVED HYPOTHETICAL PHAGE TAIL PROTEIN"/>
    <property type="match status" value="1"/>
</dbReference>
<dbReference type="AlphaFoldDB" id="A0A562STF7"/>
<name>A0A562STF7_CHIJA</name>
<dbReference type="InterPro" id="IPR011747">
    <property type="entry name" value="CHP02241"/>
</dbReference>
<organism evidence="1 2">
    <name type="scientific">Chitinophaga japonensis</name>
    <name type="common">Flexibacter japonensis</name>
    <dbReference type="NCBI Taxonomy" id="104662"/>
    <lineage>
        <taxon>Bacteria</taxon>
        <taxon>Pseudomonadati</taxon>
        <taxon>Bacteroidota</taxon>
        <taxon>Chitinophagia</taxon>
        <taxon>Chitinophagales</taxon>
        <taxon>Chitinophagaceae</taxon>
        <taxon>Chitinophaga</taxon>
    </lineage>
</organism>
<dbReference type="RefSeq" id="WP_145718261.1">
    <property type="nucleotide sequence ID" value="NZ_BAAAFY010000002.1"/>
</dbReference>
<proteinExistence type="predicted"/>
<evidence type="ECO:0000313" key="1">
    <source>
        <dbReference type="EMBL" id="TWI84531.1"/>
    </source>
</evidence>
<dbReference type="GO" id="GO:0005198">
    <property type="term" value="F:structural molecule activity"/>
    <property type="evidence" value="ECO:0007669"/>
    <property type="project" value="InterPro"/>
</dbReference>
<comment type="caution">
    <text evidence="1">The sequence shown here is derived from an EMBL/GenBank/DDBJ whole genome shotgun (WGS) entry which is preliminary data.</text>
</comment>
<accession>A0A562STF7</accession>
<dbReference type="NCBIfam" id="TIGR02241">
    <property type="entry name" value="conserved hypothetical phage tail region protein"/>
    <property type="match status" value="1"/>
</dbReference>
<dbReference type="EMBL" id="VLLG01000005">
    <property type="protein sequence ID" value="TWI84531.1"/>
    <property type="molecule type" value="Genomic_DNA"/>
</dbReference>
<keyword evidence="2" id="KW-1185">Reference proteome</keyword>
<dbReference type="Pfam" id="PF06841">
    <property type="entry name" value="Phage_T4_gp19"/>
    <property type="match status" value="1"/>
</dbReference>
<dbReference type="OrthoDB" id="9799891at2"/>
<dbReference type="InterPro" id="IPR010667">
    <property type="entry name" value="Phage_T4_Gp19"/>
</dbReference>
<gene>
    <name evidence="1" type="ORF">LX66_4901</name>
</gene>
<protein>
    <submittedName>
        <fullName evidence="1">Phage tail-like protein</fullName>
    </submittedName>
</protein>
<reference evidence="1 2" key="1">
    <citation type="journal article" date="2013" name="Stand. Genomic Sci.">
        <title>Genomic Encyclopedia of Type Strains, Phase I: The one thousand microbial genomes (KMG-I) project.</title>
        <authorList>
            <person name="Kyrpides N.C."/>
            <person name="Woyke T."/>
            <person name="Eisen J.A."/>
            <person name="Garrity G."/>
            <person name="Lilburn T.G."/>
            <person name="Beck B.J."/>
            <person name="Whitman W.B."/>
            <person name="Hugenholtz P."/>
            <person name="Klenk H.P."/>
        </authorList>
    </citation>
    <scope>NUCLEOTIDE SEQUENCE [LARGE SCALE GENOMIC DNA]</scope>
    <source>
        <strain evidence="1 2">DSM 13484</strain>
    </source>
</reference>
<dbReference type="Proteomes" id="UP000316778">
    <property type="component" value="Unassembled WGS sequence"/>
</dbReference>
<sequence>MSSYYPPVGFRFSVVVSGISGTNEGSFQEVSGLSVKISPMEIKEGGENRFTRRLPVPPKYENLVLKRGMLFGSSLIRWVKTTLTEFTFTPKNVTVNLLDGDGSILAAWSFTNAYPVALKVSDFKAQDSAIVVETLELAYDFFQQTK</sequence>
<evidence type="ECO:0000313" key="2">
    <source>
        <dbReference type="Proteomes" id="UP000316778"/>
    </source>
</evidence>